<evidence type="ECO:0000313" key="8">
    <source>
        <dbReference type="Proteomes" id="UP000202922"/>
    </source>
</evidence>
<keyword evidence="2 5" id="KW-0378">Hydrolase</keyword>
<dbReference type="Gene3D" id="2.160.20.10">
    <property type="entry name" value="Single-stranded right-handed beta-helix, Pectin lyase-like"/>
    <property type="match status" value="1"/>
</dbReference>
<dbReference type="EMBL" id="FXYE01000002">
    <property type="protein sequence ID" value="SMX46021.1"/>
    <property type="molecule type" value="Genomic_DNA"/>
</dbReference>
<evidence type="ECO:0000313" key="7">
    <source>
        <dbReference type="EMBL" id="SMX46021.1"/>
    </source>
</evidence>
<dbReference type="GO" id="GO:0009279">
    <property type="term" value="C:cell outer membrane"/>
    <property type="evidence" value="ECO:0007669"/>
    <property type="project" value="TreeGrafter"/>
</dbReference>
<accession>A0A238KTV5</accession>
<dbReference type="GO" id="GO:0030599">
    <property type="term" value="F:pectinesterase activity"/>
    <property type="evidence" value="ECO:0007669"/>
    <property type="project" value="UniProtKB-UniRule"/>
</dbReference>
<evidence type="ECO:0000256" key="3">
    <source>
        <dbReference type="ARBA" id="ARBA00023085"/>
    </source>
</evidence>
<feature type="active site" evidence="4">
    <location>
        <position position="258"/>
    </location>
</feature>
<name>A0A238KTV5_9RHOB</name>
<dbReference type="InterPro" id="IPR000070">
    <property type="entry name" value="Pectinesterase_cat"/>
</dbReference>
<dbReference type="Pfam" id="PF01095">
    <property type="entry name" value="Pectinesterase"/>
    <property type="match status" value="1"/>
</dbReference>
<dbReference type="PANTHER" id="PTHR31321:SF57">
    <property type="entry name" value="PECTINESTERASE 53-RELATED"/>
    <property type="match status" value="1"/>
</dbReference>
<comment type="pathway">
    <text evidence="5">Glycan metabolism; pectin degradation; 2-dehydro-3-deoxy-D-gluconate from pectin: step 1/5.</text>
</comment>
<feature type="domain" description="Pectinesterase catalytic" evidence="6">
    <location>
        <begin position="205"/>
        <end position="322"/>
    </location>
</feature>
<evidence type="ECO:0000256" key="2">
    <source>
        <dbReference type="ARBA" id="ARBA00022801"/>
    </source>
</evidence>
<comment type="similarity">
    <text evidence="1">Belongs to the pectinesterase family.</text>
</comment>
<evidence type="ECO:0000259" key="6">
    <source>
        <dbReference type="Pfam" id="PF01095"/>
    </source>
</evidence>
<gene>
    <name evidence="7" type="primary">pemB</name>
    <name evidence="7" type="ORF">COL8621_02949</name>
</gene>
<organism evidence="7 8">
    <name type="scientific">Actibacterium lipolyticum</name>
    <dbReference type="NCBI Taxonomy" id="1524263"/>
    <lineage>
        <taxon>Bacteria</taxon>
        <taxon>Pseudomonadati</taxon>
        <taxon>Pseudomonadota</taxon>
        <taxon>Alphaproteobacteria</taxon>
        <taxon>Rhodobacterales</taxon>
        <taxon>Roseobacteraceae</taxon>
        <taxon>Actibacterium</taxon>
    </lineage>
</organism>
<proteinExistence type="inferred from homology"/>
<dbReference type="InterPro" id="IPR033131">
    <property type="entry name" value="Pectinesterase_Asp_AS"/>
</dbReference>
<dbReference type="PROSITE" id="PS00503">
    <property type="entry name" value="PECTINESTERASE_2"/>
    <property type="match status" value="1"/>
</dbReference>
<dbReference type="GO" id="GO:0045490">
    <property type="term" value="P:pectin catabolic process"/>
    <property type="evidence" value="ECO:0007669"/>
    <property type="project" value="UniProtKB-UniRule"/>
</dbReference>
<dbReference type="PANTHER" id="PTHR31321">
    <property type="entry name" value="ACYL-COA THIOESTER HYDROLASE YBHC-RELATED"/>
    <property type="match status" value="1"/>
</dbReference>
<dbReference type="Proteomes" id="UP000202922">
    <property type="component" value="Unassembled WGS sequence"/>
</dbReference>
<evidence type="ECO:0000256" key="5">
    <source>
        <dbReference type="RuleBase" id="RU000589"/>
    </source>
</evidence>
<evidence type="ECO:0000256" key="1">
    <source>
        <dbReference type="ARBA" id="ARBA00008891"/>
    </source>
</evidence>
<evidence type="ECO:0000256" key="4">
    <source>
        <dbReference type="PROSITE-ProRule" id="PRU10040"/>
    </source>
</evidence>
<dbReference type="InterPro" id="IPR011050">
    <property type="entry name" value="Pectin_lyase_fold/virulence"/>
</dbReference>
<keyword evidence="8" id="KW-1185">Reference proteome</keyword>
<dbReference type="OrthoDB" id="191551at2"/>
<keyword evidence="3 5" id="KW-0063">Aspartyl esterase</keyword>
<sequence>MTLVQATAFQRNKVLGWTGPAGAERIDPWQPSPAPAKAQTPDYVVDSALSDRPPQRFQRLQDAVDQALVDASSSGSKRRRFIRVCPGTYDGPVYIPRSAPPLTFQGAGAAAVRVKAPIDAQMPGEEYQRRFGGAFLHAHPHVKAIFERIAAQGVISTGNSAVMRIESDDTVISGLTVENTYGCDRVAAAPDGEPLDVNGRYARGQHQAVALHVAGADRVHLHALQLSSFQDTLYLQSPAPFSTARTYLSDCKIEGDVDFIFGQATGFFENCEIKSRGVRGAISWATAPSTNIRTRYGFVFDGCRFTHDGHGTANCYLGRQWFEGVRATPYKAEAGTGMTCAPGKVSRLDGQSGEISRATLEAVGKCAVIGSVIGPHISQQCAWTDWNGGLPNPDGVTPPFAWNPRYRPVQHGSGDFFQYLGEWLENYGLDYSDIPADILWLGTFNTTFLLA</sequence>
<reference evidence="8" key="1">
    <citation type="submission" date="2017-05" db="EMBL/GenBank/DDBJ databases">
        <authorList>
            <person name="Rodrigo-Torres L."/>
            <person name="Arahal R. D."/>
            <person name="Lucena T."/>
        </authorList>
    </citation>
    <scope>NUCLEOTIDE SEQUENCE [LARGE SCALE GENOMIC DNA]</scope>
    <source>
        <strain evidence="8">CECT 8621</strain>
    </source>
</reference>
<dbReference type="UniPathway" id="UPA00545">
    <property type="reaction ID" value="UER00823"/>
</dbReference>
<dbReference type="GO" id="GO:0042545">
    <property type="term" value="P:cell wall modification"/>
    <property type="evidence" value="ECO:0007669"/>
    <property type="project" value="UniProtKB-UniRule"/>
</dbReference>
<dbReference type="InterPro" id="IPR012334">
    <property type="entry name" value="Pectin_lyas_fold"/>
</dbReference>
<dbReference type="AlphaFoldDB" id="A0A238KTV5"/>
<dbReference type="EC" id="3.1.1.11" evidence="5"/>
<dbReference type="SUPFAM" id="SSF51126">
    <property type="entry name" value="Pectin lyase-like"/>
    <property type="match status" value="1"/>
</dbReference>
<comment type="catalytic activity">
    <reaction evidence="5">
        <text>[(1-&gt;4)-alpha-D-galacturonosyl methyl ester](n) + n H2O = [(1-&gt;4)-alpha-D-galacturonosyl](n) + n methanol + n H(+)</text>
        <dbReference type="Rhea" id="RHEA:22380"/>
        <dbReference type="Rhea" id="RHEA-COMP:14570"/>
        <dbReference type="Rhea" id="RHEA-COMP:14573"/>
        <dbReference type="ChEBI" id="CHEBI:15377"/>
        <dbReference type="ChEBI" id="CHEBI:15378"/>
        <dbReference type="ChEBI" id="CHEBI:17790"/>
        <dbReference type="ChEBI" id="CHEBI:140522"/>
        <dbReference type="ChEBI" id="CHEBI:140523"/>
        <dbReference type="EC" id="3.1.1.11"/>
    </reaction>
</comment>
<protein>
    <recommendedName>
        <fullName evidence="5">Pectinesterase</fullName>
        <ecNumber evidence="5">3.1.1.11</ecNumber>
    </recommendedName>
</protein>